<evidence type="ECO:0000313" key="8">
    <source>
        <dbReference type="Proteomes" id="UP000236729"/>
    </source>
</evidence>
<dbReference type="GO" id="GO:0022857">
    <property type="term" value="F:transmembrane transporter activity"/>
    <property type="evidence" value="ECO:0007669"/>
    <property type="project" value="InterPro"/>
</dbReference>
<dbReference type="InterPro" id="IPR036259">
    <property type="entry name" value="MFS_trans_sf"/>
</dbReference>
<feature type="transmembrane region" description="Helical" evidence="5">
    <location>
        <begin position="386"/>
        <end position="403"/>
    </location>
</feature>
<feature type="transmembrane region" description="Helical" evidence="5">
    <location>
        <begin position="321"/>
        <end position="339"/>
    </location>
</feature>
<evidence type="ECO:0000256" key="1">
    <source>
        <dbReference type="ARBA" id="ARBA00004651"/>
    </source>
</evidence>
<dbReference type="EMBL" id="FNVB01000007">
    <property type="protein sequence ID" value="SEG87895.1"/>
    <property type="molecule type" value="Genomic_DNA"/>
</dbReference>
<sequence length="454" mass="48282">MVERRIRDGYAPRSVPRPYWDTVVRGDRMRPPQGIRRMRVLLLVMLLLIGIINYVDRSTLAIANHSVQDEFGIGPTEMGLLLSVFSWAYAFAQLPAGGLLDRFGPRKVLGGGLLLWSVAQAFCGVAANFKQMLFGRLFLGVGEAPAFPGGAKVVADWFPRESRGLPIGLFNTASTLAPAIAPPLLTWLMLSYGWRTMFVVAGVAGIVLALIWFAVYRDRAQLSAEPGPAPEPVSLREWLGLLRHRSTWGMMIGFSGVIYSIYLYLTWLPAYLSSERGLSVADTGIALVVPYLAGTLGMLSGGGVGDLLVRRGFSTMIARKVPICAGLLLGGLCTIPVALTPSTALALVCISASQFFMNNASAGAWSLAATVGAERITASLGSLQNFGGYFGGAFAPLITGIIVDRTGSFVIALLAASGIAIAAALSYAFLVGRPVGPEPVKSTVEQRRGADGRG</sequence>
<name>A0A1H6DTG9_9PSEU</name>
<dbReference type="PANTHER" id="PTHR11662:SF446">
    <property type="entry name" value="SODIUM-DEPENDENT PHOSPHATE TRANSPORT PROTEIN 1, CHLOROPLASTIC"/>
    <property type="match status" value="1"/>
</dbReference>
<evidence type="ECO:0000256" key="3">
    <source>
        <dbReference type="ARBA" id="ARBA00022989"/>
    </source>
</evidence>
<dbReference type="InterPro" id="IPR020846">
    <property type="entry name" value="MFS_dom"/>
</dbReference>
<reference evidence="8" key="1">
    <citation type="submission" date="2016-10" db="EMBL/GenBank/DDBJ databases">
        <authorList>
            <person name="Varghese N."/>
            <person name="Submissions S."/>
        </authorList>
    </citation>
    <scope>NUCLEOTIDE SEQUENCE [LARGE SCALE GENOMIC DNA]</scope>
    <source>
        <strain evidence="8">ATCC 20501</strain>
    </source>
</reference>
<dbReference type="GO" id="GO:0005886">
    <property type="term" value="C:plasma membrane"/>
    <property type="evidence" value="ECO:0007669"/>
    <property type="project" value="UniProtKB-SubCell"/>
</dbReference>
<keyword evidence="4 5" id="KW-0472">Membrane</keyword>
<dbReference type="CDD" id="cd17319">
    <property type="entry name" value="MFS_ExuT_GudP_like"/>
    <property type="match status" value="1"/>
</dbReference>
<dbReference type="Proteomes" id="UP000236729">
    <property type="component" value="Unassembled WGS sequence"/>
</dbReference>
<dbReference type="Gene3D" id="1.20.1250.20">
    <property type="entry name" value="MFS general substrate transporter like domains"/>
    <property type="match status" value="2"/>
</dbReference>
<protein>
    <submittedName>
        <fullName evidence="7">Sugar phosphate permease</fullName>
    </submittedName>
</protein>
<feature type="transmembrane region" description="Helical" evidence="5">
    <location>
        <begin position="108"/>
        <end position="129"/>
    </location>
</feature>
<organism evidence="7 8">
    <name type="scientific">Saccharopolyspora kobensis</name>
    <dbReference type="NCBI Taxonomy" id="146035"/>
    <lineage>
        <taxon>Bacteria</taxon>
        <taxon>Bacillati</taxon>
        <taxon>Actinomycetota</taxon>
        <taxon>Actinomycetes</taxon>
        <taxon>Pseudonocardiales</taxon>
        <taxon>Pseudonocardiaceae</taxon>
        <taxon>Saccharopolyspora</taxon>
    </lineage>
</organism>
<feature type="transmembrane region" description="Helical" evidence="5">
    <location>
        <begin position="38"/>
        <end position="55"/>
    </location>
</feature>
<dbReference type="InterPro" id="IPR050382">
    <property type="entry name" value="MFS_Na/Anion_cotransporter"/>
</dbReference>
<feature type="transmembrane region" description="Helical" evidence="5">
    <location>
        <begin position="78"/>
        <end position="96"/>
    </location>
</feature>
<dbReference type="Pfam" id="PF07690">
    <property type="entry name" value="MFS_1"/>
    <property type="match status" value="1"/>
</dbReference>
<accession>A0A1H6DTG9</accession>
<feature type="transmembrane region" description="Helical" evidence="5">
    <location>
        <begin position="192"/>
        <end position="215"/>
    </location>
</feature>
<feature type="transmembrane region" description="Helical" evidence="5">
    <location>
        <begin position="285"/>
        <end position="309"/>
    </location>
</feature>
<keyword evidence="3 5" id="KW-1133">Transmembrane helix</keyword>
<evidence type="ECO:0000256" key="5">
    <source>
        <dbReference type="SAM" id="Phobius"/>
    </source>
</evidence>
<evidence type="ECO:0000259" key="6">
    <source>
        <dbReference type="PROSITE" id="PS50850"/>
    </source>
</evidence>
<feature type="transmembrane region" description="Helical" evidence="5">
    <location>
        <begin position="409"/>
        <end position="431"/>
    </location>
</feature>
<comment type="subcellular location">
    <subcellularLocation>
        <location evidence="1">Cell membrane</location>
        <topology evidence="1">Multi-pass membrane protein</topology>
    </subcellularLocation>
</comment>
<dbReference type="PANTHER" id="PTHR11662">
    <property type="entry name" value="SOLUTE CARRIER FAMILY 17"/>
    <property type="match status" value="1"/>
</dbReference>
<keyword evidence="2 5" id="KW-0812">Transmembrane</keyword>
<gene>
    <name evidence="7" type="ORF">SAMN02982929_04868</name>
</gene>
<dbReference type="SUPFAM" id="SSF103473">
    <property type="entry name" value="MFS general substrate transporter"/>
    <property type="match status" value="1"/>
</dbReference>
<evidence type="ECO:0000256" key="2">
    <source>
        <dbReference type="ARBA" id="ARBA00022692"/>
    </source>
</evidence>
<feature type="transmembrane region" description="Helical" evidence="5">
    <location>
        <begin position="246"/>
        <end position="265"/>
    </location>
</feature>
<dbReference type="AlphaFoldDB" id="A0A1H6DTG9"/>
<feature type="domain" description="Major facilitator superfamily (MFS) profile" evidence="6">
    <location>
        <begin position="42"/>
        <end position="435"/>
    </location>
</feature>
<evidence type="ECO:0000256" key="4">
    <source>
        <dbReference type="ARBA" id="ARBA00023136"/>
    </source>
</evidence>
<dbReference type="PROSITE" id="PS50850">
    <property type="entry name" value="MFS"/>
    <property type="match status" value="1"/>
</dbReference>
<dbReference type="InterPro" id="IPR011701">
    <property type="entry name" value="MFS"/>
</dbReference>
<proteinExistence type="predicted"/>
<evidence type="ECO:0000313" key="7">
    <source>
        <dbReference type="EMBL" id="SEG87895.1"/>
    </source>
</evidence>